<organism evidence="1 2">
    <name type="scientific">Trinickia dabaoshanensis</name>
    <dbReference type="NCBI Taxonomy" id="564714"/>
    <lineage>
        <taxon>Bacteria</taxon>
        <taxon>Pseudomonadati</taxon>
        <taxon>Pseudomonadota</taxon>
        <taxon>Betaproteobacteria</taxon>
        <taxon>Burkholderiales</taxon>
        <taxon>Burkholderiaceae</taxon>
        <taxon>Trinickia</taxon>
    </lineage>
</organism>
<dbReference type="Proteomes" id="UP000235616">
    <property type="component" value="Unassembled WGS sequence"/>
</dbReference>
<evidence type="ECO:0000313" key="1">
    <source>
        <dbReference type="EMBL" id="PMS13646.1"/>
    </source>
</evidence>
<keyword evidence="2" id="KW-1185">Reference proteome</keyword>
<gene>
    <name evidence="1" type="ORF">C0Z18_32375</name>
</gene>
<evidence type="ECO:0000313" key="2">
    <source>
        <dbReference type="Proteomes" id="UP000235616"/>
    </source>
</evidence>
<comment type="caution">
    <text evidence="1">The sequence shown here is derived from an EMBL/GenBank/DDBJ whole genome shotgun (WGS) entry which is preliminary data.</text>
</comment>
<dbReference type="AlphaFoldDB" id="A0A2N7VB04"/>
<sequence length="402" mass="43861">MKPDPRQAIRQFAVALHDPKAPNAISADGMLPLIRYLLANAPWSELVDVSGAVSLIFSAATRAEAVRKEKIDTSNVAAPLEWADIVTDEILRHPRTYLTLIKLPGLSIAGELNLTIGKRARIIRSDLGGPPSMFDSSSGLLGMLTQPGGLKGPNAKENPVCLEISASGYLDRSESSSAASHAISRAKQVLQIFNLAGSGLILDFYSASTQDSEMLGYEPDRPTNILKISLSEQLRQRLGTCRYVEPPTLGGGLFGLGSEQPVSQVESIANSLRPYTALLSTGEENQDAMRILTGLEWAFDADVERNETQALLNACIGIEAILGKSQETGLTDKLADRCAFMLGRGARQREQIASDFKKIYDARSKVVHGRRRRLQPHERGMLDQAKRLLRDILRREAAEFTG</sequence>
<reference evidence="1 2" key="1">
    <citation type="submission" date="2018-01" db="EMBL/GenBank/DDBJ databases">
        <title>Whole genome analyses suggest that Burkholderia sensu lato contains two further novel genera in the rhizoxinica-symbiotica group Mycetohabitans gen. nov., and Trinickia gen. nov.: implications for the evolution of diazotrophy and nodulation in the Burkholderiaceae.</title>
        <authorList>
            <person name="Estrada-de los Santos P."/>
            <person name="Palmer M."/>
            <person name="Chavez-Ramirez B."/>
            <person name="Beukes C."/>
            <person name="Steenkamp E.T."/>
            <person name="Hirsch A.M."/>
            <person name="Manyaka P."/>
            <person name="Maluk M."/>
            <person name="Lafos M."/>
            <person name="Crook M."/>
            <person name="Gross E."/>
            <person name="Simon M.F."/>
            <person name="Bueno dos Reis Junior F."/>
            <person name="Poole P.S."/>
            <person name="Venter S.N."/>
            <person name="James E.K."/>
        </authorList>
    </citation>
    <scope>NUCLEOTIDE SEQUENCE [LARGE SCALE GENOMIC DNA]</scope>
    <source>
        <strain evidence="1 2">GIMN1.004</strain>
    </source>
</reference>
<protein>
    <submittedName>
        <fullName evidence="1">Uncharacterized protein</fullName>
    </submittedName>
</protein>
<dbReference type="OrthoDB" id="8690398at2"/>
<name>A0A2N7VB04_9BURK</name>
<proteinExistence type="predicted"/>
<dbReference type="EMBL" id="PNYA01000067">
    <property type="protein sequence ID" value="PMS13646.1"/>
    <property type="molecule type" value="Genomic_DNA"/>
</dbReference>
<dbReference type="RefSeq" id="WP_102649534.1">
    <property type="nucleotide sequence ID" value="NZ_PNYA01000067.1"/>
</dbReference>
<accession>A0A2N7VB04</accession>